<proteinExistence type="predicted"/>
<dbReference type="GeneID" id="70239748"/>
<dbReference type="RefSeq" id="XP_046072822.1">
    <property type="nucleotide sequence ID" value="XM_046209461.1"/>
</dbReference>
<evidence type="ECO:0000313" key="3">
    <source>
        <dbReference type="Proteomes" id="UP001201262"/>
    </source>
</evidence>
<name>A0AAD4KWB8_9EURO</name>
<feature type="chain" id="PRO_5042188436" evidence="1">
    <location>
        <begin position="22"/>
        <end position="120"/>
    </location>
</feature>
<dbReference type="Proteomes" id="UP001201262">
    <property type="component" value="Unassembled WGS sequence"/>
</dbReference>
<protein>
    <submittedName>
        <fullName evidence="2">Uncharacterized protein</fullName>
    </submittedName>
</protein>
<accession>A0AAD4KWB8</accession>
<dbReference type="PROSITE" id="PS51257">
    <property type="entry name" value="PROKAR_LIPOPROTEIN"/>
    <property type="match status" value="1"/>
</dbReference>
<sequence length="120" mass="12367">MVSKIYSAVVAFSCLLSGAIAEDLAAVYGYTSYSCGNDASFSYTFPCGGIGCSNLGSGVAALGLHRAHVGDEGVTCSAYSESNCEGKEQSMGIGKGKDWGCTNSQIGWIKSVQCYQGCNS</sequence>
<organism evidence="2 3">
    <name type="scientific">Talaromyces proteolyticus</name>
    <dbReference type="NCBI Taxonomy" id="1131652"/>
    <lineage>
        <taxon>Eukaryota</taxon>
        <taxon>Fungi</taxon>
        <taxon>Dikarya</taxon>
        <taxon>Ascomycota</taxon>
        <taxon>Pezizomycotina</taxon>
        <taxon>Eurotiomycetes</taxon>
        <taxon>Eurotiomycetidae</taxon>
        <taxon>Eurotiales</taxon>
        <taxon>Trichocomaceae</taxon>
        <taxon>Talaromyces</taxon>
        <taxon>Talaromyces sect. Bacilispori</taxon>
    </lineage>
</organism>
<keyword evidence="1" id="KW-0732">Signal</keyword>
<reference evidence="2" key="1">
    <citation type="submission" date="2021-12" db="EMBL/GenBank/DDBJ databases">
        <title>Convergent genome expansion in fungi linked to evolution of root-endophyte symbiosis.</title>
        <authorList>
            <consortium name="DOE Joint Genome Institute"/>
            <person name="Ke Y.-H."/>
            <person name="Bonito G."/>
            <person name="Liao H.-L."/>
            <person name="Looney B."/>
            <person name="Rojas-Flechas A."/>
            <person name="Nash J."/>
            <person name="Hameed K."/>
            <person name="Schadt C."/>
            <person name="Martin F."/>
            <person name="Crous P.W."/>
            <person name="Miettinen O."/>
            <person name="Magnuson J.K."/>
            <person name="Labbe J."/>
            <person name="Jacobson D."/>
            <person name="Doktycz M.J."/>
            <person name="Veneault-Fourrey C."/>
            <person name="Kuo A."/>
            <person name="Mondo S."/>
            <person name="Calhoun S."/>
            <person name="Riley R."/>
            <person name="Ohm R."/>
            <person name="LaButti K."/>
            <person name="Andreopoulos B."/>
            <person name="Pangilinan J."/>
            <person name="Nolan M."/>
            <person name="Tritt A."/>
            <person name="Clum A."/>
            <person name="Lipzen A."/>
            <person name="Daum C."/>
            <person name="Barry K."/>
            <person name="Grigoriev I.V."/>
            <person name="Vilgalys R."/>
        </authorList>
    </citation>
    <scope>NUCLEOTIDE SEQUENCE</scope>
    <source>
        <strain evidence="2">PMI_201</strain>
    </source>
</reference>
<evidence type="ECO:0000256" key="1">
    <source>
        <dbReference type="SAM" id="SignalP"/>
    </source>
</evidence>
<feature type="signal peptide" evidence="1">
    <location>
        <begin position="1"/>
        <end position="21"/>
    </location>
</feature>
<evidence type="ECO:0000313" key="2">
    <source>
        <dbReference type="EMBL" id="KAH8698358.1"/>
    </source>
</evidence>
<dbReference type="EMBL" id="JAJTJA010000005">
    <property type="protein sequence ID" value="KAH8698358.1"/>
    <property type="molecule type" value="Genomic_DNA"/>
</dbReference>
<gene>
    <name evidence="2" type="ORF">BGW36DRAFT_144657</name>
</gene>
<dbReference type="AlphaFoldDB" id="A0AAD4KWB8"/>
<keyword evidence="3" id="KW-1185">Reference proteome</keyword>
<comment type="caution">
    <text evidence="2">The sequence shown here is derived from an EMBL/GenBank/DDBJ whole genome shotgun (WGS) entry which is preliminary data.</text>
</comment>